<evidence type="ECO:0000313" key="1">
    <source>
        <dbReference type="EMBL" id="ADM08596.1"/>
    </source>
</evidence>
<evidence type="ECO:0008006" key="3">
    <source>
        <dbReference type="Google" id="ProtNLM"/>
    </source>
</evidence>
<dbReference type="eggNOG" id="COG2365">
    <property type="taxonomic scope" value="Bacteria"/>
</dbReference>
<dbReference type="AlphaFoldDB" id="E0TCK7"/>
<dbReference type="OrthoDB" id="9814896at2"/>
<reference evidence="1 2" key="2">
    <citation type="journal article" date="2011" name="J. Bacteriol.">
        <title>Complete genome sequence of strain HTCC2503T of Parvularcula bermudensis, the type species of the order "Parvularculales" in the class Alphaproteobacteria.</title>
        <authorList>
            <person name="Oh H.M."/>
            <person name="Kang I."/>
            <person name="Vergin K.L."/>
            <person name="Kang D."/>
            <person name="Rhee K.H."/>
            <person name="Giovannoni S.J."/>
            <person name="Cho J.C."/>
        </authorList>
    </citation>
    <scope>NUCLEOTIDE SEQUENCE [LARGE SCALE GENOMIC DNA]</scope>
    <source>
        <strain evidence="2">ATCC BAA-594 / HTCC2503 / KCTC 12087</strain>
    </source>
</reference>
<dbReference type="HOGENOM" id="CLU_086339_0_0_5"/>
<protein>
    <recommendedName>
        <fullName evidence="3">Tyrosine specific protein phosphatases domain-containing protein</fullName>
    </recommendedName>
</protein>
<dbReference type="Gene3D" id="3.90.190.10">
    <property type="entry name" value="Protein tyrosine phosphatase superfamily"/>
    <property type="match status" value="1"/>
</dbReference>
<sequence length="233" mass="26180">MADRMTAEEFATPSGRRSAQRALWLDDHGWLRTLYDNTHELPGGMRRTYQPSPGRIARYAQEGVKTLINLRGIKTDGRQSGVYWLEKEACEAAGIALVDLRAYSREAPKPEFLVDLDACFRSIAYPAVMHCKSGADRAGLAAVLYLFLKEGWPLEEALAQLTYRYGHVKSGKTGVLDHFFAVYREAARRDGVVPNRDHFLNWVETAYVRDEVTAGFTPGALGSLLTEVILRRE</sequence>
<gene>
    <name evidence="1" type="ordered locus">PB2503_02597</name>
</gene>
<proteinExistence type="predicted"/>
<dbReference type="SUPFAM" id="SSF52799">
    <property type="entry name" value="(Phosphotyrosine protein) phosphatases II"/>
    <property type="match status" value="1"/>
</dbReference>
<name>E0TCK7_PARBH</name>
<reference evidence="2" key="1">
    <citation type="submission" date="2010-08" db="EMBL/GenBank/DDBJ databases">
        <title>Genome sequence of Parvularcula bermudensis HTCC2503.</title>
        <authorList>
            <person name="Kang D.-M."/>
            <person name="Oh H.-M."/>
            <person name="Cho J.-C."/>
        </authorList>
    </citation>
    <scope>NUCLEOTIDE SEQUENCE [LARGE SCALE GENOMIC DNA]</scope>
    <source>
        <strain evidence="2">ATCC BAA-594 / HTCC2503 / KCTC 12087</strain>
    </source>
</reference>
<dbReference type="KEGG" id="pbr:PB2503_02597"/>
<organism evidence="1 2">
    <name type="scientific">Parvularcula bermudensis (strain ATCC BAA-594 / HTCC2503 / KCTC 12087)</name>
    <dbReference type="NCBI Taxonomy" id="314260"/>
    <lineage>
        <taxon>Bacteria</taxon>
        <taxon>Pseudomonadati</taxon>
        <taxon>Pseudomonadota</taxon>
        <taxon>Alphaproteobacteria</taxon>
        <taxon>Parvularculales</taxon>
        <taxon>Parvularculaceae</taxon>
        <taxon>Parvularcula</taxon>
    </lineage>
</organism>
<dbReference type="EMBL" id="CP002156">
    <property type="protein sequence ID" value="ADM08596.1"/>
    <property type="molecule type" value="Genomic_DNA"/>
</dbReference>
<keyword evidence="2" id="KW-1185">Reference proteome</keyword>
<dbReference type="RefSeq" id="WP_013299570.1">
    <property type="nucleotide sequence ID" value="NC_014414.1"/>
</dbReference>
<evidence type="ECO:0000313" key="2">
    <source>
        <dbReference type="Proteomes" id="UP000001302"/>
    </source>
</evidence>
<dbReference type="STRING" id="314260.PB2503_02597"/>
<accession>E0TCK7</accession>
<dbReference type="InterPro" id="IPR029021">
    <property type="entry name" value="Prot-tyrosine_phosphatase-like"/>
</dbReference>
<dbReference type="Proteomes" id="UP000001302">
    <property type="component" value="Chromosome"/>
</dbReference>